<organism evidence="2 3">
    <name type="scientific">Cylindrotheca closterium</name>
    <dbReference type="NCBI Taxonomy" id="2856"/>
    <lineage>
        <taxon>Eukaryota</taxon>
        <taxon>Sar</taxon>
        <taxon>Stramenopiles</taxon>
        <taxon>Ochrophyta</taxon>
        <taxon>Bacillariophyta</taxon>
        <taxon>Bacillariophyceae</taxon>
        <taxon>Bacillariophycidae</taxon>
        <taxon>Bacillariales</taxon>
        <taxon>Bacillariaceae</taxon>
        <taxon>Cylindrotheca</taxon>
    </lineage>
</organism>
<feature type="compositionally biased region" description="Basic residues" evidence="1">
    <location>
        <begin position="749"/>
        <end position="758"/>
    </location>
</feature>
<feature type="region of interest" description="Disordered" evidence="1">
    <location>
        <begin position="203"/>
        <end position="383"/>
    </location>
</feature>
<feature type="region of interest" description="Disordered" evidence="1">
    <location>
        <begin position="810"/>
        <end position="881"/>
    </location>
</feature>
<dbReference type="AlphaFoldDB" id="A0AAD2FD17"/>
<proteinExistence type="predicted"/>
<feature type="compositionally biased region" description="Low complexity" evidence="1">
    <location>
        <begin position="853"/>
        <end position="862"/>
    </location>
</feature>
<feature type="compositionally biased region" description="Basic and acidic residues" evidence="1">
    <location>
        <begin position="321"/>
        <end position="338"/>
    </location>
</feature>
<feature type="compositionally biased region" description="Basic and acidic residues" evidence="1">
    <location>
        <begin position="1"/>
        <end position="19"/>
    </location>
</feature>
<comment type="caution">
    <text evidence="2">The sequence shown here is derived from an EMBL/GenBank/DDBJ whole genome shotgun (WGS) entry which is preliminary data.</text>
</comment>
<dbReference type="Proteomes" id="UP001295423">
    <property type="component" value="Unassembled WGS sequence"/>
</dbReference>
<feature type="compositionally biased region" description="Basic and acidic residues" evidence="1">
    <location>
        <begin position="653"/>
        <end position="663"/>
    </location>
</feature>
<keyword evidence="3" id="KW-1185">Reference proteome</keyword>
<evidence type="ECO:0000313" key="2">
    <source>
        <dbReference type="EMBL" id="CAJ1932573.1"/>
    </source>
</evidence>
<feature type="compositionally biased region" description="Low complexity" evidence="1">
    <location>
        <begin position="52"/>
        <end position="64"/>
    </location>
</feature>
<feature type="compositionally biased region" description="Basic and acidic residues" evidence="1">
    <location>
        <begin position="509"/>
        <end position="520"/>
    </location>
</feature>
<accession>A0AAD2FD17</accession>
<feature type="compositionally biased region" description="Basic and acidic residues" evidence="1">
    <location>
        <begin position="276"/>
        <end position="294"/>
    </location>
</feature>
<feature type="region of interest" description="Disordered" evidence="1">
    <location>
        <begin position="634"/>
        <end position="774"/>
    </location>
</feature>
<sequence>MTSLSDRIRDPPIVVDRRNTSPASSTSSPVVGDINRKVRRFQKLRASKSAWNNNHSESSNSENHYQVGKSPMQNLKKRLKHRRGNSEASPASAEPLKHRQIQGDMMSSPVITETDSSSHTEPRRLKRVTSKIKKTTSFRQKRNKGSHHNNSNSSNKESNKPRQTKVKMSSLVAKAMSTVRTRKEPSLVPDIDKIVPNTIASKISSSIQKRRTSTSSPSSVELRKKVADSPSPPANTTNKLTAADPFSSDAYRPGGKSKKKKKKKQKKPGQQQQQRGEQKLHHNGEEQELQHKGEVAQQQEQQRDQEETEFISTTETVEIPLAEKDKRRPPSVSRERRSTMSIADVGDDTAVTATDKPRSASRERMLRSSKASWKSDSDLNKKNEIKRKKAKKTVTTLEKFFQSDEEDDDIYDSEEITVASSEVPPPSPSQWKTTVSMRGFFKDSISDDSSSEEEDLMDSTELLKSSETRLPQPPQFSLSPKSPEQRGRSPITGERDRLDSSEMRFPQSPKREQQQIHEIELSDQVSPNKRRSSPPTPKQQMSGLELTPLSPHAVLRQSPKGRRVNSTDSMVSMTGDEDDPPPPEEDVTLRRSNSRDRLFNKKKKEPWEDVPILEEELPPVRKALKKKDFEAILKEKPNVAQQLMSPLLRKTLKTKDPKEESSRPGRPALIRRNSASSAQSRRNRSKSRDRSTVLESLENVEAMCPRDERIPHYATPVRGEPRKPVTALSSLENPHVLRRVASSSEVSRQHRSSSRTRTPRSSSQMDESPSSPMLEMQGSIEQLKKSVVPPFPKGKDTRNLAAAAALFSPIHPSDDDIDSDPEEGGLAMGTTGRRTNNKHRRAQSAQNLPIGRSSSSLSSSSSTFRNIQQESQQKHQRNLSGRENLMDVLSLAGGDGEMAGFLHSHH</sequence>
<feature type="compositionally biased region" description="Basic residues" evidence="1">
    <location>
        <begin position="124"/>
        <end position="147"/>
    </location>
</feature>
<feature type="compositionally biased region" description="Basic and acidic residues" evidence="1">
    <location>
        <begin position="373"/>
        <end position="383"/>
    </location>
</feature>
<feature type="compositionally biased region" description="Basic and acidic residues" evidence="1">
    <location>
        <begin position="483"/>
        <end position="502"/>
    </location>
</feature>
<feature type="compositionally biased region" description="Low complexity" evidence="1">
    <location>
        <begin position="671"/>
        <end position="680"/>
    </location>
</feature>
<feature type="compositionally biased region" description="Polar residues" evidence="1">
    <location>
        <begin position="203"/>
        <end position="219"/>
    </location>
</feature>
<feature type="compositionally biased region" description="Basic and acidic residues" evidence="1">
    <location>
        <begin position="355"/>
        <end position="366"/>
    </location>
</feature>
<feature type="region of interest" description="Disordered" evidence="1">
    <location>
        <begin position="1"/>
        <end position="170"/>
    </location>
</feature>
<feature type="compositionally biased region" description="Basic and acidic residues" evidence="1">
    <location>
        <begin position="587"/>
        <end position="599"/>
    </location>
</feature>
<dbReference type="EMBL" id="CAKOGP040000224">
    <property type="protein sequence ID" value="CAJ1932573.1"/>
    <property type="molecule type" value="Genomic_DNA"/>
</dbReference>
<name>A0AAD2FD17_9STRA</name>
<protein>
    <submittedName>
        <fullName evidence="2">Uncharacterized protein</fullName>
    </submittedName>
</protein>
<gene>
    <name evidence="2" type="ORF">CYCCA115_LOCUS2904</name>
</gene>
<feature type="compositionally biased region" description="Acidic residues" evidence="1">
    <location>
        <begin position="575"/>
        <end position="586"/>
    </location>
</feature>
<feature type="compositionally biased region" description="Low complexity" evidence="1">
    <location>
        <begin position="20"/>
        <end position="31"/>
    </location>
</feature>
<feature type="region of interest" description="Disordered" evidence="1">
    <location>
        <begin position="442"/>
        <end position="621"/>
    </location>
</feature>
<evidence type="ECO:0000256" key="1">
    <source>
        <dbReference type="SAM" id="MobiDB-lite"/>
    </source>
</evidence>
<reference evidence="2" key="1">
    <citation type="submission" date="2023-08" db="EMBL/GenBank/DDBJ databases">
        <authorList>
            <person name="Audoor S."/>
            <person name="Bilcke G."/>
        </authorList>
    </citation>
    <scope>NUCLEOTIDE SEQUENCE</scope>
</reference>
<feature type="compositionally biased region" description="Basic residues" evidence="1">
    <location>
        <begin position="255"/>
        <end position="267"/>
    </location>
</feature>
<feature type="compositionally biased region" description="Acidic residues" evidence="1">
    <location>
        <begin position="449"/>
        <end position="458"/>
    </location>
</feature>
<feature type="compositionally biased region" description="Basic residues" evidence="1">
    <location>
        <begin position="37"/>
        <end position="46"/>
    </location>
</feature>
<evidence type="ECO:0000313" key="3">
    <source>
        <dbReference type="Proteomes" id="UP001295423"/>
    </source>
</evidence>
<feature type="compositionally biased region" description="Low complexity" evidence="1">
    <location>
        <begin position="759"/>
        <end position="772"/>
    </location>
</feature>